<dbReference type="SUPFAM" id="SSF48576">
    <property type="entry name" value="Terpenoid synthases"/>
    <property type="match status" value="1"/>
</dbReference>
<feature type="transmembrane region" description="Helical" evidence="19">
    <location>
        <begin position="80"/>
        <end position="97"/>
    </location>
</feature>
<evidence type="ECO:0000256" key="1">
    <source>
        <dbReference type="ARBA" id="ARBA00001805"/>
    </source>
</evidence>
<dbReference type="Gene3D" id="1.10.600.10">
    <property type="entry name" value="Farnesyl Diphosphate Synthase"/>
    <property type="match status" value="1"/>
</dbReference>
<evidence type="ECO:0000256" key="18">
    <source>
        <dbReference type="ARBA" id="ARBA00029335"/>
    </source>
</evidence>
<dbReference type="GO" id="GO:0045436">
    <property type="term" value="F:lycopene beta cyclase activity"/>
    <property type="evidence" value="ECO:0007669"/>
    <property type="project" value="UniProtKB-ARBA"/>
</dbReference>
<evidence type="ECO:0000256" key="15">
    <source>
        <dbReference type="ARBA" id="ARBA00023235"/>
    </source>
</evidence>
<evidence type="ECO:0000259" key="20">
    <source>
        <dbReference type="Pfam" id="PF18916"/>
    </source>
</evidence>
<evidence type="ECO:0000256" key="11">
    <source>
        <dbReference type="ARBA" id="ARBA00022692"/>
    </source>
</evidence>
<evidence type="ECO:0000256" key="19">
    <source>
        <dbReference type="SAM" id="Phobius"/>
    </source>
</evidence>
<feature type="domain" description="Lycopene cyclase" evidence="20">
    <location>
        <begin position="16"/>
        <end position="94"/>
    </location>
</feature>
<evidence type="ECO:0000256" key="4">
    <source>
        <dbReference type="ARBA" id="ARBA00005172"/>
    </source>
</evidence>
<evidence type="ECO:0000256" key="13">
    <source>
        <dbReference type="ARBA" id="ARBA00022989"/>
    </source>
</evidence>
<comment type="catalytic activity">
    <reaction evidence="1">
        <text>2 (2E,6E,10E)-geranylgeranyl diphosphate = 15-cis-phytoene + 2 diphosphate</text>
        <dbReference type="Rhea" id="RHEA:34475"/>
        <dbReference type="ChEBI" id="CHEBI:27787"/>
        <dbReference type="ChEBI" id="CHEBI:33019"/>
        <dbReference type="ChEBI" id="CHEBI:58756"/>
        <dbReference type="EC" id="2.5.1.32"/>
    </reaction>
</comment>
<dbReference type="EMBL" id="CAUWAG010000006">
    <property type="protein sequence ID" value="CAJ2503852.1"/>
    <property type="molecule type" value="Genomic_DNA"/>
</dbReference>
<evidence type="ECO:0000313" key="22">
    <source>
        <dbReference type="Proteomes" id="UP001295740"/>
    </source>
</evidence>
<evidence type="ECO:0000256" key="3">
    <source>
        <dbReference type="ARBA" id="ARBA00005089"/>
    </source>
</evidence>
<comment type="pathway">
    <text evidence="4">Carotenoid biosynthesis; phytoene biosynthesis; all-trans-phytoene from geranylgeranyl diphosphate: step 1/1.</text>
</comment>
<proteinExistence type="inferred from homology"/>
<evidence type="ECO:0000256" key="17">
    <source>
        <dbReference type="ARBA" id="ARBA00029313"/>
    </source>
</evidence>
<dbReference type="Pfam" id="PF18916">
    <property type="entry name" value="Lycopene_cyc"/>
    <property type="match status" value="1"/>
</dbReference>
<sequence length="592" mass="66813">MAYDYALVHLKYTIPFAVLLTIILRPLLTRLDLYKTLALITVAFTATLPWDSYLIHHGVWTYPQDAIAGPRLLGVPAEELFFFVIQTYITCMIYILMNKPVLHAQFLTNKDDSSPKCRWIRTLGQVVLATSIAVGAALVEKGGEGTYLGLILVWACSFALLTWTFSGYFLIRLPLTCVATPIILPTIYLWIVDELALGRGTWSIESGTKLGWCLWGSLELEEAVFFLATNALIVFGMVAFDRGMAVLDTFPELFPEAQTNLTPRLLIKAILLDPSKYPLDRVKGIREAVDTLRRKSRSFYLASSVFPGCLRIDLVLLVADDLVDDARDQGEALDWINKLSGYLDLVYTPEGVRPSSTKVVTEYIENNFPKHTRSAFELLPTSLLPKEPLYELLEGFKMDLSFSQTGATQQSPKFPIKDEADLQLYAQRVASTVGELCLWLAFHHSTTRMPKEKEAILVVAARTMGHALQYVNIARDILVDAEMGRVYLPTNWLKEEGLTPEDIVRDPKQPKVETLRERLLSSAFKEYERSRPVMDMLPSELRGPLIVAVESYMEIGRVLREKKGVPSKTKKGRATVPRSRRIWVAWKNLSSQ</sequence>
<keyword evidence="10" id="KW-0808">Transferase</keyword>
<dbReference type="InterPro" id="IPR008949">
    <property type="entry name" value="Isoprenoid_synthase_dom_sf"/>
</dbReference>
<comment type="caution">
    <text evidence="21">The sequence shown here is derived from an EMBL/GenBank/DDBJ whole genome shotgun (WGS) entry which is preliminary data.</text>
</comment>
<dbReference type="AlphaFoldDB" id="A0AAI8VFC7"/>
<evidence type="ECO:0000256" key="9">
    <source>
        <dbReference type="ARBA" id="ARBA00018909"/>
    </source>
</evidence>
<feature type="transmembrane region" description="Helical" evidence="19">
    <location>
        <begin position="223"/>
        <end position="240"/>
    </location>
</feature>
<organism evidence="21 22">
    <name type="scientific">Anthostomella pinea</name>
    <dbReference type="NCBI Taxonomy" id="933095"/>
    <lineage>
        <taxon>Eukaryota</taxon>
        <taxon>Fungi</taxon>
        <taxon>Dikarya</taxon>
        <taxon>Ascomycota</taxon>
        <taxon>Pezizomycotina</taxon>
        <taxon>Sordariomycetes</taxon>
        <taxon>Xylariomycetidae</taxon>
        <taxon>Xylariales</taxon>
        <taxon>Xylariaceae</taxon>
        <taxon>Anthostomella</taxon>
    </lineage>
</organism>
<dbReference type="GO" id="GO:0016020">
    <property type="term" value="C:membrane"/>
    <property type="evidence" value="ECO:0007669"/>
    <property type="project" value="UniProtKB-SubCell"/>
</dbReference>
<reference evidence="21" key="1">
    <citation type="submission" date="2023-10" db="EMBL/GenBank/DDBJ databases">
        <authorList>
            <person name="Hackl T."/>
        </authorList>
    </citation>
    <scope>NUCLEOTIDE SEQUENCE</scope>
</reference>
<comment type="similarity">
    <text evidence="6">In the C-terminal section; belongs to the phytoene/squalene synthase family.</text>
</comment>
<comment type="subcellular location">
    <subcellularLocation>
        <location evidence="2">Membrane</location>
        <topology evidence="2">Multi-pass membrane protein</topology>
    </subcellularLocation>
</comment>
<keyword evidence="16" id="KW-0511">Multifunctional enzyme</keyword>
<keyword evidence="11 19" id="KW-0812">Transmembrane</keyword>
<evidence type="ECO:0000256" key="12">
    <source>
        <dbReference type="ARBA" id="ARBA00022746"/>
    </source>
</evidence>
<evidence type="ECO:0000256" key="16">
    <source>
        <dbReference type="ARBA" id="ARBA00023268"/>
    </source>
</evidence>
<evidence type="ECO:0000256" key="8">
    <source>
        <dbReference type="ARBA" id="ARBA00012396"/>
    </source>
</evidence>
<evidence type="ECO:0000256" key="5">
    <source>
        <dbReference type="ARBA" id="ARBA00008247"/>
    </source>
</evidence>
<dbReference type="GO" id="GO:0051996">
    <property type="term" value="F:squalene synthase [NAD(P)H] activity"/>
    <property type="evidence" value="ECO:0007669"/>
    <property type="project" value="InterPro"/>
</dbReference>
<feature type="transmembrane region" description="Helical" evidence="19">
    <location>
        <begin position="118"/>
        <end position="139"/>
    </location>
</feature>
<comment type="similarity">
    <text evidence="5">In the N-terminal section; belongs to the lycopene beta-cyclase family.</text>
</comment>
<dbReference type="PROSITE" id="PS01045">
    <property type="entry name" value="SQUALEN_PHYTOEN_SYN_2"/>
    <property type="match status" value="1"/>
</dbReference>
<keyword evidence="13 19" id="KW-1133">Transmembrane helix</keyword>
<keyword evidence="22" id="KW-1185">Reference proteome</keyword>
<dbReference type="NCBIfam" id="TIGR03462">
    <property type="entry name" value="CarR_dom_SF"/>
    <property type="match status" value="2"/>
</dbReference>
<dbReference type="CDD" id="cd00683">
    <property type="entry name" value="Trans_IPPS_HH"/>
    <property type="match status" value="1"/>
</dbReference>
<dbReference type="PROSITE" id="PS01044">
    <property type="entry name" value="SQUALEN_PHYTOEN_SYN_1"/>
    <property type="match status" value="1"/>
</dbReference>
<comment type="catalytic activity">
    <reaction evidence="18">
        <text>all-trans-lycopene = gamma-carotene</text>
        <dbReference type="Rhea" id="RHEA:32219"/>
        <dbReference type="ChEBI" id="CHEBI:15948"/>
        <dbReference type="ChEBI" id="CHEBI:27740"/>
        <dbReference type="EC" id="5.5.1.19"/>
    </reaction>
</comment>
<dbReference type="Proteomes" id="UP001295740">
    <property type="component" value="Unassembled WGS sequence"/>
</dbReference>
<evidence type="ECO:0000313" key="21">
    <source>
        <dbReference type="EMBL" id="CAJ2503852.1"/>
    </source>
</evidence>
<dbReference type="GO" id="GO:0016872">
    <property type="term" value="F:intramolecular lyase activity"/>
    <property type="evidence" value="ECO:0007669"/>
    <property type="project" value="InterPro"/>
</dbReference>
<gene>
    <name evidence="21" type="ORF">KHLLAP_LOCUS4320</name>
</gene>
<accession>A0AAI8VFC7</accession>
<dbReference type="PANTHER" id="PTHR31480">
    <property type="entry name" value="BIFUNCTIONAL LYCOPENE CYCLASE/PHYTOENE SYNTHASE"/>
    <property type="match status" value="1"/>
</dbReference>
<evidence type="ECO:0000256" key="14">
    <source>
        <dbReference type="ARBA" id="ARBA00023136"/>
    </source>
</evidence>
<comment type="pathway">
    <text evidence="3">Carotenoid biosynthesis; beta-carotene biosynthesis.</text>
</comment>
<protein>
    <recommendedName>
        <fullName evidence="9">Bifunctional lycopene cyclase/phytoene synthase</fullName>
        <ecNumber evidence="8">2.5.1.32</ecNumber>
        <ecNumber evidence="7">5.5.1.19</ecNumber>
    </recommendedName>
</protein>
<evidence type="ECO:0000256" key="6">
    <source>
        <dbReference type="ARBA" id="ARBA00008406"/>
    </source>
</evidence>
<feature type="transmembrane region" description="Helical" evidence="19">
    <location>
        <begin position="6"/>
        <end position="24"/>
    </location>
</feature>
<feature type="transmembrane region" description="Helical" evidence="19">
    <location>
        <begin position="36"/>
        <end position="55"/>
    </location>
</feature>
<dbReference type="EC" id="5.5.1.19" evidence="7"/>
<dbReference type="Pfam" id="PF00494">
    <property type="entry name" value="SQS_PSY"/>
    <property type="match status" value="1"/>
</dbReference>
<dbReference type="EC" id="2.5.1.32" evidence="8"/>
<evidence type="ECO:0000256" key="10">
    <source>
        <dbReference type="ARBA" id="ARBA00022679"/>
    </source>
</evidence>
<dbReference type="InterPro" id="IPR017825">
    <property type="entry name" value="Lycopene_cyclase_dom"/>
</dbReference>
<feature type="transmembrane region" description="Helical" evidence="19">
    <location>
        <begin position="170"/>
        <end position="191"/>
    </location>
</feature>
<name>A0AAI8VFC7_9PEZI</name>
<evidence type="ECO:0000256" key="2">
    <source>
        <dbReference type="ARBA" id="ARBA00004141"/>
    </source>
</evidence>
<keyword evidence="14 19" id="KW-0472">Membrane</keyword>
<evidence type="ECO:0000256" key="7">
    <source>
        <dbReference type="ARBA" id="ARBA00012242"/>
    </source>
</evidence>
<comment type="catalytic activity">
    <reaction evidence="17">
        <text>gamma-carotene = all-trans-beta-carotene</text>
        <dbReference type="Rhea" id="RHEA:32239"/>
        <dbReference type="ChEBI" id="CHEBI:17579"/>
        <dbReference type="ChEBI" id="CHEBI:27740"/>
        <dbReference type="EC" id="5.5.1.19"/>
    </reaction>
</comment>
<dbReference type="InterPro" id="IPR002060">
    <property type="entry name" value="Squ/phyt_synthse"/>
</dbReference>
<dbReference type="InterPro" id="IPR019845">
    <property type="entry name" value="Squalene/phytoene_synthase_CS"/>
</dbReference>
<keyword evidence="12" id="KW-0125">Carotenoid biosynthesis</keyword>
<dbReference type="InterPro" id="IPR033904">
    <property type="entry name" value="Trans_IPPS_HH"/>
</dbReference>
<feature type="transmembrane region" description="Helical" evidence="19">
    <location>
        <begin position="145"/>
        <end position="163"/>
    </location>
</feature>
<keyword evidence="15" id="KW-0413">Isomerase</keyword>
<dbReference type="GO" id="GO:0016117">
    <property type="term" value="P:carotenoid biosynthetic process"/>
    <property type="evidence" value="ECO:0007669"/>
    <property type="project" value="UniProtKB-KW"/>
</dbReference>